<organism evidence="3 4">
    <name type="scientific">Saccharata proteae CBS 121410</name>
    <dbReference type="NCBI Taxonomy" id="1314787"/>
    <lineage>
        <taxon>Eukaryota</taxon>
        <taxon>Fungi</taxon>
        <taxon>Dikarya</taxon>
        <taxon>Ascomycota</taxon>
        <taxon>Pezizomycotina</taxon>
        <taxon>Dothideomycetes</taxon>
        <taxon>Dothideomycetes incertae sedis</taxon>
        <taxon>Botryosphaeriales</taxon>
        <taxon>Saccharataceae</taxon>
        <taxon>Saccharata</taxon>
    </lineage>
</organism>
<name>A0A9P4M274_9PEZI</name>
<feature type="compositionally biased region" description="Polar residues" evidence="1">
    <location>
        <begin position="240"/>
        <end position="250"/>
    </location>
</feature>
<dbReference type="Proteomes" id="UP000799776">
    <property type="component" value="Unassembled WGS sequence"/>
</dbReference>
<feature type="compositionally biased region" description="Basic and acidic residues" evidence="1">
    <location>
        <begin position="192"/>
        <end position="202"/>
    </location>
</feature>
<feature type="region of interest" description="Disordered" evidence="1">
    <location>
        <begin position="177"/>
        <end position="287"/>
    </location>
</feature>
<evidence type="ECO:0000313" key="4">
    <source>
        <dbReference type="Proteomes" id="UP000799776"/>
    </source>
</evidence>
<dbReference type="OrthoDB" id="5392716at2759"/>
<dbReference type="InterPro" id="IPR025676">
    <property type="entry name" value="Clr5_dom"/>
</dbReference>
<protein>
    <recommendedName>
        <fullName evidence="2">Clr5 domain-containing protein</fullName>
    </recommendedName>
</protein>
<evidence type="ECO:0000313" key="3">
    <source>
        <dbReference type="EMBL" id="KAF2090609.1"/>
    </source>
</evidence>
<proteinExistence type="predicted"/>
<feature type="compositionally biased region" description="Basic residues" evidence="1">
    <location>
        <begin position="206"/>
        <end position="221"/>
    </location>
</feature>
<accession>A0A9P4M274</accession>
<sequence>MGRKPTDLEPWKETIRKMIKEDNLRRQDVLEWLQEKGVDIHERTLNNRLRDWGIHKHVKSDDTPELRARIKQLFFSTQNTEEVILGILHAEGWTIEQRRLSRIRHDLGLFRALTREDRANIEEEDKKVMATIQTEIDKGEITSYTRDGLYEYFRAHEIIVSRDRLYELFKRQAPHLCNPANKPPVWRGPRPPRRDKTAEELAKPMAKPRPKKQRPWMRHNRAPAASPPASAPTNTSTRAQHSTATPQTEENWPINPVLPDADSDDTPQPVGKDTHSSNTRNDAAAVETATHGGTIWIRELGQSLQSAWANLMTQTATLPATEREAFRLQYIQNLTQATEPFLRPVGRGAYVSRELQDMGLRNGIAAQTTGQQSEACFGYE</sequence>
<keyword evidence="4" id="KW-1185">Reference proteome</keyword>
<dbReference type="AlphaFoldDB" id="A0A9P4M274"/>
<gene>
    <name evidence="3" type="ORF">K490DRAFT_53594</name>
</gene>
<evidence type="ECO:0000259" key="2">
    <source>
        <dbReference type="Pfam" id="PF14420"/>
    </source>
</evidence>
<feature type="domain" description="Clr5" evidence="2">
    <location>
        <begin position="5"/>
        <end position="56"/>
    </location>
</feature>
<comment type="caution">
    <text evidence="3">The sequence shown here is derived from an EMBL/GenBank/DDBJ whole genome shotgun (WGS) entry which is preliminary data.</text>
</comment>
<evidence type="ECO:0000256" key="1">
    <source>
        <dbReference type="SAM" id="MobiDB-lite"/>
    </source>
</evidence>
<dbReference type="Pfam" id="PF14420">
    <property type="entry name" value="Clr5"/>
    <property type="match status" value="1"/>
</dbReference>
<dbReference type="EMBL" id="ML978712">
    <property type="protein sequence ID" value="KAF2090609.1"/>
    <property type="molecule type" value="Genomic_DNA"/>
</dbReference>
<reference evidence="3" key="1">
    <citation type="journal article" date="2020" name="Stud. Mycol.">
        <title>101 Dothideomycetes genomes: a test case for predicting lifestyles and emergence of pathogens.</title>
        <authorList>
            <person name="Haridas S."/>
            <person name="Albert R."/>
            <person name="Binder M."/>
            <person name="Bloem J."/>
            <person name="Labutti K."/>
            <person name="Salamov A."/>
            <person name="Andreopoulos B."/>
            <person name="Baker S."/>
            <person name="Barry K."/>
            <person name="Bills G."/>
            <person name="Bluhm B."/>
            <person name="Cannon C."/>
            <person name="Castanera R."/>
            <person name="Culley D."/>
            <person name="Daum C."/>
            <person name="Ezra D."/>
            <person name="Gonzalez J."/>
            <person name="Henrissat B."/>
            <person name="Kuo A."/>
            <person name="Liang C."/>
            <person name="Lipzen A."/>
            <person name="Lutzoni F."/>
            <person name="Magnuson J."/>
            <person name="Mondo S."/>
            <person name="Nolan M."/>
            <person name="Ohm R."/>
            <person name="Pangilinan J."/>
            <person name="Park H.-J."/>
            <person name="Ramirez L."/>
            <person name="Alfaro M."/>
            <person name="Sun H."/>
            <person name="Tritt A."/>
            <person name="Yoshinaga Y."/>
            <person name="Zwiers L.-H."/>
            <person name="Turgeon B."/>
            <person name="Goodwin S."/>
            <person name="Spatafora J."/>
            <person name="Crous P."/>
            <person name="Grigoriev I."/>
        </authorList>
    </citation>
    <scope>NUCLEOTIDE SEQUENCE</scope>
    <source>
        <strain evidence="3">CBS 121410</strain>
    </source>
</reference>